<dbReference type="GO" id="GO:0003824">
    <property type="term" value="F:catalytic activity"/>
    <property type="evidence" value="ECO:0007669"/>
    <property type="project" value="InterPro"/>
</dbReference>
<keyword evidence="3" id="KW-1185">Reference proteome</keyword>
<feature type="compositionally biased region" description="Basic residues" evidence="1">
    <location>
        <begin position="249"/>
        <end position="264"/>
    </location>
</feature>
<accession>A0A7D8UUA9</accession>
<dbReference type="GO" id="GO:0006139">
    <property type="term" value="P:nucleobase-containing compound metabolic process"/>
    <property type="evidence" value="ECO:0007669"/>
    <property type="project" value="UniProtKB-ARBA"/>
</dbReference>
<name>A0A7D8UUA9_9HELO</name>
<proteinExistence type="predicted"/>
<dbReference type="EMBL" id="QGMG01000210">
    <property type="protein sequence ID" value="TVY55762.1"/>
    <property type="molecule type" value="Genomic_DNA"/>
</dbReference>
<dbReference type="SUPFAM" id="SSF53927">
    <property type="entry name" value="Cytidine deaminase-like"/>
    <property type="match status" value="1"/>
</dbReference>
<evidence type="ECO:0000313" key="3">
    <source>
        <dbReference type="Proteomes" id="UP000481288"/>
    </source>
</evidence>
<reference evidence="2 3" key="1">
    <citation type="submission" date="2018-05" db="EMBL/GenBank/DDBJ databases">
        <title>Whole genome sequencing for identification of molecular markers to develop diagnostic detection tools for the regulated plant pathogen Lachnellula willkommii.</title>
        <authorList>
            <person name="Giroux E."/>
            <person name="Bilodeau G."/>
        </authorList>
    </citation>
    <scope>NUCLEOTIDE SEQUENCE [LARGE SCALE GENOMIC DNA]</scope>
    <source>
        <strain evidence="2 3">CBS 625.97</strain>
    </source>
</reference>
<evidence type="ECO:0000313" key="2">
    <source>
        <dbReference type="EMBL" id="TVY55762.1"/>
    </source>
</evidence>
<feature type="region of interest" description="Disordered" evidence="1">
    <location>
        <begin position="249"/>
        <end position="341"/>
    </location>
</feature>
<dbReference type="AlphaFoldDB" id="A0A7D8UUA9"/>
<comment type="caution">
    <text evidence="2">The sequence shown here is derived from an EMBL/GenBank/DDBJ whole genome shotgun (WGS) entry which is preliminary data.</text>
</comment>
<dbReference type="OrthoDB" id="9972196at2759"/>
<evidence type="ECO:0000256" key="1">
    <source>
        <dbReference type="SAM" id="MobiDB-lite"/>
    </source>
</evidence>
<evidence type="ECO:0008006" key="4">
    <source>
        <dbReference type="Google" id="ProtNLM"/>
    </source>
</evidence>
<dbReference type="InterPro" id="IPR016193">
    <property type="entry name" value="Cytidine_deaminase-like"/>
</dbReference>
<dbReference type="Proteomes" id="UP000481288">
    <property type="component" value="Unassembled WGS sequence"/>
</dbReference>
<feature type="region of interest" description="Disordered" evidence="1">
    <location>
        <begin position="74"/>
        <end position="109"/>
    </location>
</feature>
<organism evidence="2 3">
    <name type="scientific">Lachnellula cervina</name>
    <dbReference type="NCBI Taxonomy" id="1316786"/>
    <lineage>
        <taxon>Eukaryota</taxon>
        <taxon>Fungi</taxon>
        <taxon>Dikarya</taxon>
        <taxon>Ascomycota</taxon>
        <taxon>Pezizomycotina</taxon>
        <taxon>Leotiomycetes</taxon>
        <taxon>Helotiales</taxon>
        <taxon>Lachnaceae</taxon>
        <taxon>Lachnellula</taxon>
    </lineage>
</organism>
<feature type="compositionally biased region" description="Basic residues" evidence="1">
    <location>
        <begin position="74"/>
        <end position="83"/>
    </location>
</feature>
<sequence>MSPRNDTLLSQCLAQAELSPLHYRHGSIIVRGGKVIGQGFNSYRPGFDGGALKTGILPSATLDGPAIAELKQRLKSKPKHKSKSTLDNQQDSATFTPFESMGQGHNANTPLSLHSEMMAIQSALSLSSGTLSSQTSARSAKYYQKPCFSLSGDSKKRKLRARGLKAYAEAVCAEATETVASSLFKSRVLNPVHLNQVSKESNDKSNNKEEDSGFQEAKEDVASNTWKGIEKHRMKKNEYKYKYHHKAQHHYYHHTAPQKRYAHKRGSEPQSSRDLGDNTTSIVSQPSSQSETSSSDDNYSPRKVKIKPSRKPPPLPPKTEQILVTKKSTLNSKPSVAARTKDLRLKGSDLYVARLGNCNTSPAKPSTTPPNPIPHTNIPAPPSPKPPPKSLSLHDELSALTRSPSPSSPATEPPPHKPEIRASRPCYRCVSAMHSVGIKRVFWTNVDGEWENAKVRDLVEALEGGGGEEASGEGAKVDKGVFVTKHEVLLLKRVMGF</sequence>
<feature type="compositionally biased region" description="Pro residues" evidence="1">
    <location>
        <begin position="367"/>
        <end position="389"/>
    </location>
</feature>
<feature type="compositionally biased region" description="Basic and acidic residues" evidence="1">
    <location>
        <begin position="200"/>
        <end position="221"/>
    </location>
</feature>
<feature type="compositionally biased region" description="Polar residues" evidence="1">
    <location>
        <begin position="85"/>
        <end position="109"/>
    </location>
</feature>
<feature type="region of interest" description="Disordered" evidence="1">
    <location>
        <begin position="195"/>
        <end position="221"/>
    </location>
</feature>
<gene>
    <name evidence="2" type="ORF">LCER1_G004830</name>
</gene>
<feature type="compositionally biased region" description="Low complexity" evidence="1">
    <location>
        <begin position="279"/>
        <end position="295"/>
    </location>
</feature>
<dbReference type="Gene3D" id="3.40.140.10">
    <property type="entry name" value="Cytidine Deaminase, domain 2"/>
    <property type="match status" value="1"/>
</dbReference>
<protein>
    <recommendedName>
        <fullName evidence="4">CMP/dCMP-type deaminase domain-containing protein</fullName>
    </recommendedName>
</protein>
<feature type="region of interest" description="Disordered" evidence="1">
    <location>
        <begin position="356"/>
        <end position="420"/>
    </location>
</feature>